<dbReference type="Pfam" id="PF08241">
    <property type="entry name" value="Methyltransf_11"/>
    <property type="match status" value="1"/>
</dbReference>
<gene>
    <name evidence="3" type="ORF">SNE40_010200</name>
</gene>
<evidence type="ECO:0000259" key="2">
    <source>
        <dbReference type="Pfam" id="PF08241"/>
    </source>
</evidence>
<dbReference type="Gene3D" id="3.40.50.150">
    <property type="entry name" value="Vaccinia Virus protein VP39"/>
    <property type="match status" value="1"/>
</dbReference>
<dbReference type="SUPFAM" id="SSF53335">
    <property type="entry name" value="S-adenosyl-L-methionine-dependent methyltransferases"/>
    <property type="match status" value="1"/>
</dbReference>
<feature type="transmembrane region" description="Helical" evidence="1">
    <location>
        <begin position="12"/>
        <end position="32"/>
    </location>
</feature>
<keyword evidence="4" id="KW-1185">Reference proteome</keyword>
<dbReference type="CDD" id="cd02440">
    <property type="entry name" value="AdoMet_MTases"/>
    <property type="match status" value="1"/>
</dbReference>
<name>A0AAN8JUS3_PATCE</name>
<dbReference type="NCBIfam" id="TIGR04345">
    <property type="entry name" value="ovoA_Cterm"/>
    <property type="match status" value="1"/>
</dbReference>
<dbReference type="InterPro" id="IPR027625">
    <property type="entry name" value="OvoA_Cterm"/>
</dbReference>
<dbReference type="AlphaFoldDB" id="A0AAN8JUS3"/>
<reference evidence="3 4" key="1">
    <citation type="submission" date="2024-01" db="EMBL/GenBank/DDBJ databases">
        <title>The genome of the rayed Mediterranean limpet Patella caerulea (Linnaeus, 1758).</title>
        <authorList>
            <person name="Anh-Thu Weber A."/>
            <person name="Halstead-Nussloch G."/>
        </authorList>
    </citation>
    <scope>NUCLEOTIDE SEQUENCE [LARGE SCALE GENOMIC DNA]</scope>
    <source>
        <strain evidence="3">AATW-2023a</strain>
        <tissue evidence="3">Whole specimen</tissue>
    </source>
</reference>
<dbReference type="GO" id="GO:0008757">
    <property type="term" value="F:S-adenosylmethionine-dependent methyltransferase activity"/>
    <property type="evidence" value="ECO:0007669"/>
    <property type="project" value="InterPro"/>
</dbReference>
<dbReference type="Proteomes" id="UP001347796">
    <property type="component" value="Unassembled WGS sequence"/>
</dbReference>
<protein>
    <recommendedName>
        <fullName evidence="2">Methyltransferase type 11 domain-containing protein</fullName>
    </recommendedName>
</protein>
<evidence type="ECO:0000256" key="1">
    <source>
        <dbReference type="SAM" id="Phobius"/>
    </source>
</evidence>
<dbReference type="PANTHER" id="PTHR45445:SF2">
    <property type="entry name" value="METHYLTRANSFERASE TYPE 11 DOMAIN-CONTAINING PROTEIN"/>
    <property type="match status" value="1"/>
</dbReference>
<sequence>MATLFGFDHRVVAIPTLAVSVGIAAYTTYRLYSERSQRKKQNVYESTKLLSEYLIFHYGLPNEVLKYDFGPKSALDFPKRCAELCLKHYKPQAGVPARGLDIGCAVGRSTFELARIFDEVIGLDYSQSFVDACDELKREGLINYSIVDEGELTTDLTARVDKSINRSRASFIQGDACCLPADLGQFGVVLAANLICRLHHPFDFLWRLADIVAPGGILVITSPYTWLSEYTEKKNMMGGYYDKDGQAVTGFMTLMKVLGPCFDLVVDENMPFFIRETAHKNQWTVAHATVWKRKNP</sequence>
<dbReference type="InterPro" id="IPR013216">
    <property type="entry name" value="Methyltransf_11"/>
</dbReference>
<evidence type="ECO:0000313" key="3">
    <source>
        <dbReference type="EMBL" id="KAK6182544.1"/>
    </source>
</evidence>
<dbReference type="InterPro" id="IPR029063">
    <property type="entry name" value="SAM-dependent_MTases_sf"/>
</dbReference>
<feature type="domain" description="Methyltransferase type 11" evidence="2">
    <location>
        <begin position="100"/>
        <end position="220"/>
    </location>
</feature>
<accession>A0AAN8JUS3</accession>
<dbReference type="EMBL" id="JAZGQO010000007">
    <property type="protein sequence ID" value="KAK6182544.1"/>
    <property type="molecule type" value="Genomic_DNA"/>
</dbReference>
<organism evidence="3 4">
    <name type="scientific">Patella caerulea</name>
    <name type="common">Rayed Mediterranean limpet</name>
    <dbReference type="NCBI Taxonomy" id="87958"/>
    <lineage>
        <taxon>Eukaryota</taxon>
        <taxon>Metazoa</taxon>
        <taxon>Spiralia</taxon>
        <taxon>Lophotrochozoa</taxon>
        <taxon>Mollusca</taxon>
        <taxon>Gastropoda</taxon>
        <taxon>Patellogastropoda</taxon>
        <taxon>Patelloidea</taxon>
        <taxon>Patellidae</taxon>
        <taxon>Patella</taxon>
    </lineage>
</organism>
<dbReference type="PANTHER" id="PTHR45445">
    <property type="match status" value="1"/>
</dbReference>
<keyword evidence="1" id="KW-0472">Membrane</keyword>
<comment type="caution">
    <text evidence="3">The sequence shown here is derived from an EMBL/GenBank/DDBJ whole genome shotgun (WGS) entry which is preliminary data.</text>
</comment>
<keyword evidence="1" id="KW-0812">Transmembrane</keyword>
<keyword evidence="1" id="KW-1133">Transmembrane helix</keyword>
<proteinExistence type="predicted"/>
<evidence type="ECO:0000313" key="4">
    <source>
        <dbReference type="Proteomes" id="UP001347796"/>
    </source>
</evidence>